<dbReference type="EMBL" id="SNWP01000013">
    <property type="protein sequence ID" value="TDO25374.1"/>
    <property type="molecule type" value="Genomic_DNA"/>
</dbReference>
<name>A0A4R6ISC2_9BACT</name>
<dbReference type="AlphaFoldDB" id="A0A4R6ISC2"/>
<keyword evidence="3" id="KW-1185">Reference proteome</keyword>
<dbReference type="Pfam" id="PF13084">
    <property type="entry name" value="DUF3943"/>
    <property type="match status" value="1"/>
</dbReference>
<organism evidence="2 3">
    <name type="scientific">Sediminibacterium goheungense</name>
    <dbReference type="NCBI Taxonomy" id="1086393"/>
    <lineage>
        <taxon>Bacteria</taxon>
        <taxon>Pseudomonadati</taxon>
        <taxon>Bacteroidota</taxon>
        <taxon>Chitinophagia</taxon>
        <taxon>Chitinophagales</taxon>
        <taxon>Chitinophagaceae</taxon>
        <taxon>Sediminibacterium</taxon>
    </lineage>
</organism>
<dbReference type="OrthoDB" id="9808630at2"/>
<evidence type="ECO:0000259" key="1">
    <source>
        <dbReference type="Pfam" id="PF13084"/>
    </source>
</evidence>
<reference evidence="2 3" key="1">
    <citation type="submission" date="2019-03" db="EMBL/GenBank/DDBJ databases">
        <title>Genomic Encyclopedia of Archaeal and Bacterial Type Strains, Phase II (KMG-II): from individual species to whole genera.</title>
        <authorList>
            <person name="Goeker M."/>
        </authorList>
    </citation>
    <scope>NUCLEOTIDE SEQUENCE [LARGE SCALE GENOMIC DNA]</scope>
    <source>
        <strain evidence="2 3">DSM 28323</strain>
    </source>
</reference>
<evidence type="ECO:0000313" key="3">
    <source>
        <dbReference type="Proteomes" id="UP000295741"/>
    </source>
</evidence>
<sequence length="475" mass="54433">MKGNRYSYHQCRSVILCLMLIMATVTDMERLWAQTSDTSLFNPAKQDIIIGHKRAVRGVTELLVTQAVPWSINRFVRKADFAKISFKSLSHNVQPSSWEWDDNSFQTNQFAHPFHGNLYFNTLRTNGYNFWGSAPAAFAGSLFWEVAGETHVPAPNDFINTSLGGISLGEMTFRLSNALIDPSARGFKRTTQEILGLLLNPVNGLNRIIDRKWGRVQPFSSQQVRPKLVHTFMDYGGRFFSEKTKDFFKRRGNNEFYLRLRVLYGNANEASKIPFSSFAVTAEAGAADSGYINTLAVTGYLRRWKMRSTDKASHMGVISMNYDFLKNNAFEYGAQSFRYSIISDWKTKNPRNQLKTTAGGSLIVLAAVPDVYLYYGEGRNYDYGPGIGYHAGTEMSFNKKFFYSLQYRGGWFKTLNGNRSDFFLNTVTNEFRLEPRDNLFFTLELGHFSLQGNYQNYPDFTRSYPFLRYSTGFRF</sequence>
<proteinExistence type="predicted"/>
<dbReference type="InterPro" id="IPR025079">
    <property type="entry name" value="DUF3943"/>
</dbReference>
<accession>A0A4R6ISC2</accession>
<gene>
    <name evidence="2" type="ORF">BC659_2915</name>
</gene>
<evidence type="ECO:0000313" key="2">
    <source>
        <dbReference type="EMBL" id="TDO25374.1"/>
    </source>
</evidence>
<feature type="domain" description="DUF3943" evidence="1">
    <location>
        <begin position="97"/>
        <end position="202"/>
    </location>
</feature>
<dbReference type="RefSeq" id="WP_133475486.1">
    <property type="nucleotide sequence ID" value="NZ_SNWP01000013.1"/>
</dbReference>
<dbReference type="Proteomes" id="UP000295741">
    <property type="component" value="Unassembled WGS sequence"/>
</dbReference>
<protein>
    <submittedName>
        <fullName evidence="2">Uncharacterized protein DUF3943</fullName>
    </submittedName>
</protein>
<comment type="caution">
    <text evidence="2">The sequence shown here is derived from an EMBL/GenBank/DDBJ whole genome shotgun (WGS) entry which is preliminary data.</text>
</comment>